<dbReference type="PRINTS" id="PR00320">
    <property type="entry name" value="GPROTEINBRPT"/>
</dbReference>
<feature type="region of interest" description="Disordered" evidence="7">
    <location>
        <begin position="1310"/>
        <end position="1363"/>
    </location>
</feature>
<evidence type="ECO:0000256" key="3">
    <source>
        <dbReference type="ARBA" id="ARBA00022737"/>
    </source>
</evidence>
<dbReference type="PANTHER" id="PTHR46200">
    <property type="entry name" value="GATOR COMPLEX PROTEIN WDR24"/>
    <property type="match status" value="1"/>
</dbReference>
<proteinExistence type="predicted"/>
<comment type="caution">
    <text evidence="8">The sequence shown here is derived from an EMBL/GenBank/DDBJ whole genome shotgun (WGS) entry which is preliminary data.</text>
</comment>
<dbReference type="InterPro" id="IPR037590">
    <property type="entry name" value="WDR24"/>
</dbReference>
<feature type="repeat" description="WD" evidence="6">
    <location>
        <begin position="248"/>
        <end position="281"/>
    </location>
</feature>
<reference evidence="8 9" key="1">
    <citation type="submission" date="2024-07" db="EMBL/GenBank/DDBJ databases">
        <title>Section-level genome sequencing and comparative genomics of Aspergillus sections Usti and Cavernicolus.</title>
        <authorList>
            <consortium name="Lawrence Berkeley National Laboratory"/>
            <person name="Nybo J.L."/>
            <person name="Vesth T.C."/>
            <person name="Theobald S."/>
            <person name="Frisvad J.C."/>
            <person name="Larsen T.O."/>
            <person name="Kjaerboelling I."/>
            <person name="Rothschild-Mancinelli K."/>
            <person name="Lyhne E.K."/>
            <person name="Kogle M.E."/>
            <person name="Barry K."/>
            <person name="Clum A."/>
            <person name="Na H."/>
            <person name="Ledsgaard L."/>
            <person name="Lin J."/>
            <person name="Lipzen A."/>
            <person name="Kuo A."/>
            <person name="Riley R."/>
            <person name="Mondo S."/>
            <person name="LaButti K."/>
            <person name="Haridas S."/>
            <person name="Pangalinan J."/>
            <person name="Salamov A.A."/>
            <person name="Simmons B.A."/>
            <person name="Magnuson J.K."/>
            <person name="Chen J."/>
            <person name="Drula E."/>
            <person name="Henrissat B."/>
            <person name="Wiebenga A."/>
            <person name="Lubbers R.J."/>
            <person name="Gomes A.C."/>
            <person name="Makela M.R."/>
            <person name="Stajich J."/>
            <person name="Grigoriev I.V."/>
            <person name="Mortensen U.H."/>
            <person name="De vries R.P."/>
            <person name="Baker S.E."/>
            <person name="Andersen M.R."/>
        </authorList>
    </citation>
    <scope>NUCLEOTIDE SEQUENCE [LARGE SCALE GENOMIC DNA]</scope>
    <source>
        <strain evidence="8 9">CBS 600.67</strain>
    </source>
</reference>
<dbReference type="InterPro" id="IPR001680">
    <property type="entry name" value="WD40_rpt"/>
</dbReference>
<feature type="region of interest" description="Disordered" evidence="7">
    <location>
        <begin position="683"/>
        <end position="753"/>
    </location>
</feature>
<dbReference type="InterPro" id="IPR019775">
    <property type="entry name" value="WD40_repeat_CS"/>
</dbReference>
<dbReference type="PROSITE" id="PS50082">
    <property type="entry name" value="WD_REPEATS_2"/>
    <property type="match status" value="3"/>
</dbReference>
<feature type="region of interest" description="Disordered" evidence="7">
    <location>
        <begin position="629"/>
        <end position="667"/>
    </location>
</feature>
<feature type="compositionally biased region" description="Polar residues" evidence="7">
    <location>
        <begin position="688"/>
        <end position="699"/>
    </location>
</feature>
<evidence type="ECO:0000256" key="6">
    <source>
        <dbReference type="PROSITE-ProRule" id="PRU00221"/>
    </source>
</evidence>
<dbReference type="InterPro" id="IPR036322">
    <property type="entry name" value="WD40_repeat_dom_sf"/>
</dbReference>
<dbReference type="PROSITE" id="PS00678">
    <property type="entry name" value="WD_REPEATS_1"/>
    <property type="match status" value="2"/>
</dbReference>
<feature type="repeat" description="WD" evidence="6">
    <location>
        <begin position="292"/>
        <end position="333"/>
    </location>
</feature>
<evidence type="ECO:0000313" key="8">
    <source>
        <dbReference type="EMBL" id="KAL2819371.1"/>
    </source>
</evidence>
<evidence type="ECO:0000313" key="9">
    <source>
        <dbReference type="Proteomes" id="UP001610335"/>
    </source>
</evidence>
<feature type="compositionally biased region" description="Polar residues" evidence="7">
    <location>
        <begin position="734"/>
        <end position="752"/>
    </location>
</feature>
<dbReference type="PANTHER" id="PTHR46200:SF1">
    <property type="entry name" value="GATOR COMPLEX PROTEIN WDR24"/>
    <property type="match status" value="1"/>
</dbReference>
<keyword evidence="2" id="KW-0479">Metal-binding</keyword>
<dbReference type="PROSITE" id="PS50294">
    <property type="entry name" value="WD_REPEATS_REGION"/>
    <property type="match status" value="3"/>
</dbReference>
<organism evidence="8 9">
    <name type="scientific">Aspergillus cavernicola</name>
    <dbReference type="NCBI Taxonomy" id="176166"/>
    <lineage>
        <taxon>Eukaryota</taxon>
        <taxon>Fungi</taxon>
        <taxon>Dikarya</taxon>
        <taxon>Ascomycota</taxon>
        <taxon>Pezizomycotina</taxon>
        <taxon>Eurotiomycetes</taxon>
        <taxon>Eurotiomycetidae</taxon>
        <taxon>Eurotiales</taxon>
        <taxon>Aspergillaceae</taxon>
        <taxon>Aspergillus</taxon>
        <taxon>Aspergillus subgen. Nidulantes</taxon>
    </lineage>
</organism>
<evidence type="ECO:0000256" key="7">
    <source>
        <dbReference type="SAM" id="MobiDB-lite"/>
    </source>
</evidence>
<dbReference type="SUPFAM" id="SSF50978">
    <property type="entry name" value="WD40 repeat-like"/>
    <property type="match status" value="1"/>
</dbReference>
<feature type="compositionally biased region" description="Basic and acidic residues" evidence="7">
    <location>
        <begin position="629"/>
        <end position="641"/>
    </location>
</feature>
<sequence length="1363" mass="150800">MMSDQPQKPTRGSSSPAPPPPPPPAPVHQSHNNKYSNRAASALARFAQPFFSGSRPPSPHASGVRTDSSAAIRSSKSRSLPGASQTVTHKTGISIAALDISPQRTHAVIGGKEILKTIRVLPDHSSEEFNLRNAIISYSSTHHVGGGLSARHKDQLTVKDVKWSHGLYDQIIATAVANGRIVVYDLQRTGLEFCRFQGHSRQVHRLAFNPHQPAWLLSGSQDATIRMWDLRTVPADRGVSVCGSRDQYTGNSDAIRDVRWSPGDGVMFATATDSGAVQLWDCRKPSGPLLRITAHDRPCYSVDWHPDGKHLVSGGTDRQVKVWDFSSTAERRQKPTFQFRTPQAVLNVRWRPPSWSRELEGSGNWQSSQVVTSYDKEDPRIHLWDFRRPHIPFREFDRHDSHATDLLWHSKDLLWTVGDGGVFTQTDIRYAPQVVNQRPTCSVAWSPSGEVVAFAQRRPRRSILGLSTNEFIGHLGEEDTSGEMLSQSPPDDITVDEPLFASIRPRHSKSSSVRTSKSLGSTPPAATNIVPILPLERLLSRATPLGLRQTGMLGSVGGATMDRETFRYLAHQYSPLLQGGLHGVRADILPQLLDSLNHNARCAENISLLKLAQTWRIMNYAILQELQAREREQRQSPEKASRSVKKKSSKDDPITEARNLDDGRHEKMKSRFFKGVIESEAPKHSLSDLESASNMTTPLAQPLPDSPPGSYDSPNSQFRSLNDAEDIQPLPPSVLSSNQDTMASNAWSSMSDVDSRPIHQFQQLESNDSEGARTSDSPLFDLSRGSIPNVAEEEQRSAPLAIVGKTDWHVPRRPRLTKQISEVDEFDQKLEDKRAAIRDYKYFPKRLLSLESHAESAKPGFYRHESSESFPMFSASTTSSHPSKSPATSFISAAKLYNTPEGEVMGNGHDVTTRNETLLRTRSDSILTTSSMSEEGFQAEELFEESPANHSHLHLDRPSTPPPLLKESTPLKFRGQEDEHLAFEPAAIDDASNHALTELGDGLSHVSIPLTSDQSSNNPWSAEMLLREAIRHYHSSTHVDIQSAAHLLQKLHILFEDCESILPSEESEAIFKAYNENLMRQSMYIGAAELRLLCVPSYPTVYEYAQGDTYMNVFCITCKRPYENPKTDNTRCYRCNTPQEPCSICMSLDPPAEWVAEQSVSPVDASLDLNSDVTSHLSSFHSSLKTNPIPTSELQRIEGIRSETYQPTRPKGTTLWSWCQGCGHGGHLACISTWLKDFDVSEGGCATPGCMHDCGPGPRREHNRNVLLEESKRRDSASRKAGLGFVKRDTWTRGESKAVEKVRGMLGVGASTGSASTTTTMTTSIAPSGTSSNIMSSPKKVRLVTPGEQEKPPRSGSARTSIG</sequence>
<keyword evidence="9" id="KW-1185">Reference proteome</keyword>
<keyword evidence="5" id="KW-0862">Zinc</keyword>
<dbReference type="InterPro" id="IPR020472">
    <property type="entry name" value="WD40_PAC1"/>
</dbReference>
<feature type="compositionally biased region" description="Polar residues" evidence="7">
    <location>
        <begin position="29"/>
        <end position="39"/>
    </location>
</feature>
<dbReference type="Proteomes" id="UP001610335">
    <property type="component" value="Unassembled WGS sequence"/>
</dbReference>
<gene>
    <name evidence="8" type="ORF">BDW59DRAFT_151531</name>
</gene>
<feature type="region of interest" description="Disordered" evidence="7">
    <location>
        <begin position="1"/>
        <end position="88"/>
    </location>
</feature>
<feature type="compositionally biased region" description="Low complexity" evidence="7">
    <location>
        <begin position="68"/>
        <end position="79"/>
    </location>
</feature>
<feature type="compositionally biased region" description="Pro residues" evidence="7">
    <location>
        <begin position="16"/>
        <end position="26"/>
    </location>
</feature>
<feature type="compositionally biased region" description="Basic and acidic residues" evidence="7">
    <location>
        <begin position="649"/>
        <end position="665"/>
    </location>
</feature>
<evidence type="ECO:0000256" key="2">
    <source>
        <dbReference type="ARBA" id="ARBA00022723"/>
    </source>
</evidence>
<feature type="compositionally biased region" description="Polar residues" evidence="7">
    <location>
        <begin position="1"/>
        <end position="12"/>
    </location>
</feature>
<keyword evidence="1 6" id="KW-0853">WD repeat</keyword>
<feature type="compositionally biased region" description="Low complexity" evidence="7">
    <location>
        <begin position="1310"/>
        <end position="1330"/>
    </location>
</feature>
<evidence type="ECO:0000256" key="1">
    <source>
        <dbReference type="ARBA" id="ARBA00022574"/>
    </source>
</evidence>
<accession>A0ABR4HVF6</accession>
<protein>
    <recommendedName>
        <fullName evidence="10">WD repeat protein</fullName>
    </recommendedName>
</protein>
<keyword evidence="3" id="KW-0677">Repeat</keyword>
<dbReference type="EMBL" id="JBFXLS010000077">
    <property type="protein sequence ID" value="KAL2819371.1"/>
    <property type="molecule type" value="Genomic_DNA"/>
</dbReference>
<feature type="repeat" description="WD" evidence="6">
    <location>
        <begin position="196"/>
        <end position="232"/>
    </location>
</feature>
<evidence type="ECO:0000256" key="4">
    <source>
        <dbReference type="ARBA" id="ARBA00022771"/>
    </source>
</evidence>
<name>A0ABR4HVF6_9EURO</name>
<evidence type="ECO:0008006" key="10">
    <source>
        <dbReference type="Google" id="ProtNLM"/>
    </source>
</evidence>
<dbReference type="Pfam" id="PF00400">
    <property type="entry name" value="WD40"/>
    <property type="match status" value="3"/>
</dbReference>
<evidence type="ECO:0000256" key="5">
    <source>
        <dbReference type="ARBA" id="ARBA00022833"/>
    </source>
</evidence>
<dbReference type="Gene3D" id="2.130.10.10">
    <property type="entry name" value="YVTN repeat-like/Quinoprotein amine dehydrogenase"/>
    <property type="match status" value="2"/>
</dbReference>
<dbReference type="InterPro" id="IPR015943">
    <property type="entry name" value="WD40/YVTN_repeat-like_dom_sf"/>
</dbReference>
<keyword evidence="4" id="KW-0863">Zinc-finger</keyword>
<dbReference type="SMART" id="SM00320">
    <property type="entry name" value="WD40"/>
    <property type="match status" value="5"/>
</dbReference>